<evidence type="ECO:0000259" key="9">
    <source>
        <dbReference type="Pfam" id="PF00593"/>
    </source>
</evidence>
<gene>
    <name evidence="11" type="ORF">MNBD_GAMMA24-802</name>
</gene>
<dbReference type="CDD" id="cd01347">
    <property type="entry name" value="ligand_gated_channel"/>
    <property type="match status" value="1"/>
</dbReference>
<keyword evidence="8" id="KW-0998">Cell outer membrane</keyword>
<evidence type="ECO:0000256" key="4">
    <source>
        <dbReference type="ARBA" id="ARBA00022729"/>
    </source>
</evidence>
<proteinExistence type="predicted"/>
<keyword evidence="11" id="KW-0675">Receptor</keyword>
<evidence type="ECO:0000256" key="8">
    <source>
        <dbReference type="ARBA" id="ARBA00023237"/>
    </source>
</evidence>
<accession>A0A3B1B781</accession>
<feature type="domain" description="TonB-dependent receptor plug" evidence="10">
    <location>
        <begin position="51"/>
        <end position="156"/>
    </location>
</feature>
<evidence type="ECO:0000256" key="1">
    <source>
        <dbReference type="ARBA" id="ARBA00004571"/>
    </source>
</evidence>
<dbReference type="PROSITE" id="PS52016">
    <property type="entry name" value="TONB_DEPENDENT_REC_3"/>
    <property type="match status" value="1"/>
</dbReference>
<reference evidence="11" key="1">
    <citation type="submission" date="2018-06" db="EMBL/GenBank/DDBJ databases">
        <authorList>
            <person name="Zhirakovskaya E."/>
        </authorList>
    </citation>
    <scope>NUCLEOTIDE SEQUENCE</scope>
</reference>
<dbReference type="InterPro" id="IPR000531">
    <property type="entry name" value="Beta-barrel_TonB"/>
</dbReference>
<dbReference type="PANTHER" id="PTHR30069:SF53">
    <property type="entry name" value="COLICIN I RECEPTOR-RELATED"/>
    <property type="match status" value="1"/>
</dbReference>
<keyword evidence="5" id="KW-0406">Ion transport</keyword>
<dbReference type="Pfam" id="PF00593">
    <property type="entry name" value="TonB_dep_Rec_b-barrel"/>
    <property type="match status" value="1"/>
</dbReference>
<dbReference type="GO" id="GO:0006811">
    <property type="term" value="P:monoatomic ion transport"/>
    <property type="evidence" value="ECO:0007669"/>
    <property type="project" value="UniProtKB-KW"/>
</dbReference>
<dbReference type="InterPro" id="IPR037066">
    <property type="entry name" value="Plug_dom_sf"/>
</dbReference>
<sequence length="614" mass="67563">MKYTSSAINPLRPFSTPIIATALLSLLSAPLQAEERNAVIVTATRTAETVDESLASVSVITRADIEQSQAADVIDLLRLQSGIDIARNGGPGASTSLFLRGTNSNQTLVLIDGVRASSTTTGSFAWQHLNTSDIERIEIVRGPRAAQYGSDAIGGVIQIFTRKNKTAQLRIMGGSYKTGLIEAGIGGGDKIKYSLNATDRSSQGFSRTSKNSSSYNADKDGYRDQSISGNILFPLAAKTSLKISGWYSKSNVEYDAYGGVYGVSDNSNSTLDLRLKNQTTPIWSQTLSAGLATDDSKNTSSSISRIKSERVMADWQNDLVLDQNNLLSLGLSTYTDRGTNVSLSGNSSRFDESITNNAAFAILQSSVSGNDFSFSARVDDHERFGKNNTGQIAWGYNPSQKLRVLASYGTAFRAPTINELYYPNYGNPNLNPEKSSTAELGLRYQLDAHQKLRINAYRTRITDMIQSVAVALYTYEATNIGKANIDGLEIEHDLSRGNWTLLSRFTLQKAIDDSDKSDLLRRPRQKLSMQLQRHLTNKSSIGAEWIYASERKDYGNVKLDAYNLINLSGRYQVRKGTWLEARLENLFDANYQLVKNYNTPGRSIYVGINYVPTR</sequence>
<protein>
    <submittedName>
        <fullName evidence="11">Outer membrane vitamin B12 receptor BtuB</fullName>
    </submittedName>
</protein>
<comment type="subcellular location">
    <subcellularLocation>
        <location evidence="1">Cell outer membrane</location>
        <topology evidence="1">Multi-pass membrane protein</topology>
    </subcellularLocation>
</comment>
<dbReference type="SUPFAM" id="SSF56935">
    <property type="entry name" value="Porins"/>
    <property type="match status" value="1"/>
</dbReference>
<evidence type="ECO:0000313" key="11">
    <source>
        <dbReference type="EMBL" id="VAX12042.1"/>
    </source>
</evidence>
<keyword evidence="4" id="KW-0732">Signal</keyword>
<dbReference type="AlphaFoldDB" id="A0A3B1B781"/>
<evidence type="ECO:0000256" key="2">
    <source>
        <dbReference type="ARBA" id="ARBA00022448"/>
    </source>
</evidence>
<keyword evidence="3" id="KW-0812">Transmembrane</keyword>
<dbReference type="GO" id="GO:0009279">
    <property type="term" value="C:cell outer membrane"/>
    <property type="evidence" value="ECO:0007669"/>
    <property type="project" value="UniProtKB-SubCell"/>
</dbReference>
<dbReference type="Pfam" id="PF07715">
    <property type="entry name" value="Plug"/>
    <property type="match status" value="1"/>
</dbReference>
<dbReference type="Gene3D" id="2.170.130.10">
    <property type="entry name" value="TonB-dependent receptor, plug domain"/>
    <property type="match status" value="1"/>
</dbReference>
<dbReference type="InterPro" id="IPR012910">
    <property type="entry name" value="Plug_dom"/>
</dbReference>
<name>A0A3B1B781_9ZZZZ</name>
<dbReference type="InterPro" id="IPR039426">
    <property type="entry name" value="TonB-dep_rcpt-like"/>
</dbReference>
<keyword evidence="7" id="KW-0472">Membrane</keyword>
<dbReference type="GO" id="GO:0015889">
    <property type="term" value="P:cobalamin transport"/>
    <property type="evidence" value="ECO:0007669"/>
    <property type="project" value="TreeGrafter"/>
</dbReference>
<dbReference type="Gene3D" id="2.40.170.20">
    <property type="entry name" value="TonB-dependent receptor, beta-barrel domain"/>
    <property type="match status" value="1"/>
</dbReference>
<keyword evidence="2" id="KW-0813">Transport</keyword>
<evidence type="ECO:0000256" key="5">
    <source>
        <dbReference type="ARBA" id="ARBA00023065"/>
    </source>
</evidence>
<dbReference type="PANTHER" id="PTHR30069">
    <property type="entry name" value="TONB-DEPENDENT OUTER MEMBRANE RECEPTOR"/>
    <property type="match status" value="1"/>
</dbReference>
<organism evidence="11">
    <name type="scientific">hydrothermal vent metagenome</name>
    <dbReference type="NCBI Taxonomy" id="652676"/>
    <lineage>
        <taxon>unclassified sequences</taxon>
        <taxon>metagenomes</taxon>
        <taxon>ecological metagenomes</taxon>
    </lineage>
</organism>
<evidence type="ECO:0000256" key="7">
    <source>
        <dbReference type="ARBA" id="ARBA00023136"/>
    </source>
</evidence>
<keyword evidence="6" id="KW-0798">TonB box</keyword>
<feature type="domain" description="TonB-dependent receptor-like beta-barrel" evidence="9">
    <location>
        <begin position="213"/>
        <end position="586"/>
    </location>
</feature>
<evidence type="ECO:0000256" key="3">
    <source>
        <dbReference type="ARBA" id="ARBA00022692"/>
    </source>
</evidence>
<evidence type="ECO:0000259" key="10">
    <source>
        <dbReference type="Pfam" id="PF07715"/>
    </source>
</evidence>
<evidence type="ECO:0000256" key="6">
    <source>
        <dbReference type="ARBA" id="ARBA00023077"/>
    </source>
</evidence>
<dbReference type="InterPro" id="IPR036942">
    <property type="entry name" value="Beta-barrel_TonB_sf"/>
</dbReference>
<dbReference type="EMBL" id="UOFZ01000009">
    <property type="protein sequence ID" value="VAX12042.1"/>
    <property type="molecule type" value="Genomic_DNA"/>
</dbReference>